<dbReference type="RefSeq" id="WP_230559376.1">
    <property type="nucleotide sequence ID" value="NZ_JAJITC010000001.1"/>
</dbReference>
<dbReference type="Proteomes" id="UP001430614">
    <property type="component" value="Unassembled WGS sequence"/>
</dbReference>
<keyword evidence="3" id="KW-1185">Reference proteome</keyword>
<reference evidence="2 3" key="1">
    <citation type="submission" date="2021-11" db="EMBL/GenBank/DDBJ databases">
        <authorList>
            <person name="Oh E.-T."/>
            <person name="Kim S.-B."/>
        </authorList>
    </citation>
    <scope>NUCLEOTIDE SEQUENCE [LARGE SCALE GENOMIC DNA]</scope>
    <source>
        <strain evidence="2 3">MMS20-SJTN17</strain>
    </source>
</reference>
<feature type="compositionally biased region" description="Basic and acidic residues" evidence="1">
    <location>
        <begin position="7"/>
        <end position="23"/>
    </location>
</feature>
<accession>A0ABS8K6U2</accession>
<feature type="compositionally biased region" description="Low complexity" evidence="1">
    <location>
        <begin position="24"/>
        <end position="34"/>
    </location>
</feature>
<feature type="region of interest" description="Disordered" evidence="1">
    <location>
        <begin position="198"/>
        <end position="236"/>
    </location>
</feature>
<dbReference type="EMBL" id="JAJITC010000001">
    <property type="protein sequence ID" value="MCC8400458.1"/>
    <property type="molecule type" value="Genomic_DNA"/>
</dbReference>
<name>A0ABS8K6U2_9BURK</name>
<gene>
    <name evidence="2" type="ORF">LJ655_00885</name>
</gene>
<evidence type="ECO:0000313" key="3">
    <source>
        <dbReference type="Proteomes" id="UP001430614"/>
    </source>
</evidence>
<proteinExistence type="predicted"/>
<feature type="region of interest" description="Disordered" evidence="1">
    <location>
        <begin position="1"/>
        <end position="38"/>
    </location>
</feature>
<protein>
    <submittedName>
        <fullName evidence="2">Uncharacterized protein</fullName>
    </submittedName>
</protein>
<organism evidence="2 3">
    <name type="scientific">Paraburkholderia translucens</name>
    <dbReference type="NCBI Taxonomy" id="2886945"/>
    <lineage>
        <taxon>Bacteria</taxon>
        <taxon>Pseudomonadati</taxon>
        <taxon>Pseudomonadota</taxon>
        <taxon>Betaproteobacteria</taxon>
        <taxon>Burkholderiales</taxon>
        <taxon>Burkholderiaceae</taxon>
        <taxon>Paraburkholderia</taxon>
    </lineage>
</organism>
<comment type="caution">
    <text evidence="2">The sequence shown here is derived from an EMBL/GenBank/DDBJ whole genome shotgun (WGS) entry which is preliminary data.</text>
</comment>
<evidence type="ECO:0000256" key="1">
    <source>
        <dbReference type="SAM" id="MobiDB-lite"/>
    </source>
</evidence>
<evidence type="ECO:0000313" key="2">
    <source>
        <dbReference type="EMBL" id="MCC8400458.1"/>
    </source>
</evidence>
<sequence>MSTKLAYTEKDSLSTLRRGREMSSNRSGARSSHSPIDRIQSLQRTLGNQTVLRLVGSKVIDRKCPKCAREEELRRKGVEAQEQGFPEVGRNPDVGVLSRSLRMNDGKVQPEIVSRKDSSDSSSETAEACNKRIDNDVKGCQAKANTACTILGAGIAGIGATIGAFAGPIGAGIGAVAGGMYGAKESGECMEEQNRGCEEAGNRERKEKCPVNVESLPPAPTQEPPEVNVEDLPSAP</sequence>
<feature type="compositionally biased region" description="Basic and acidic residues" evidence="1">
    <location>
        <begin position="198"/>
        <end position="209"/>
    </location>
</feature>